<comment type="caution">
    <text evidence="11">The sequence shown here is derived from an EMBL/GenBank/DDBJ whole genome shotgun (WGS) entry which is preliminary data.</text>
</comment>
<comment type="subcellular location">
    <subcellularLocation>
        <location evidence="1">Cytoplasm</location>
    </subcellularLocation>
    <subcellularLocation>
        <location evidence="2">Nucleus</location>
        <location evidence="2">Nucleolus</location>
    </subcellularLocation>
</comment>
<feature type="region of interest" description="Disordered" evidence="10">
    <location>
        <begin position="54"/>
        <end position="75"/>
    </location>
</feature>
<keyword evidence="7" id="KW-0539">Nucleus</keyword>
<evidence type="ECO:0000256" key="6">
    <source>
        <dbReference type="ARBA" id="ARBA00023135"/>
    </source>
</evidence>
<feature type="region of interest" description="Disordered" evidence="10">
    <location>
        <begin position="713"/>
        <end position="742"/>
    </location>
</feature>
<keyword evidence="4" id="KW-0963">Cytoplasm</keyword>
<organism evidence="11 12">
    <name type="scientific">Austropuccinia psidii MF-1</name>
    <dbReference type="NCBI Taxonomy" id="1389203"/>
    <lineage>
        <taxon>Eukaryota</taxon>
        <taxon>Fungi</taxon>
        <taxon>Dikarya</taxon>
        <taxon>Basidiomycota</taxon>
        <taxon>Pucciniomycotina</taxon>
        <taxon>Pucciniomycetes</taxon>
        <taxon>Pucciniales</taxon>
        <taxon>Sphaerophragmiaceae</taxon>
        <taxon>Austropuccinia</taxon>
    </lineage>
</organism>
<protein>
    <recommendedName>
        <fullName evidence="9">Signal recognition particle subunit SRP68</fullName>
    </recommendedName>
</protein>
<evidence type="ECO:0000256" key="7">
    <source>
        <dbReference type="ARBA" id="ARBA00023242"/>
    </source>
</evidence>
<comment type="similarity">
    <text evidence="3">Belongs to the SRP68 family.</text>
</comment>
<reference evidence="11" key="1">
    <citation type="submission" date="2021-03" db="EMBL/GenBank/DDBJ databases">
        <title>Draft genome sequence of rust myrtle Austropuccinia psidii MF-1, a brazilian biotype.</title>
        <authorList>
            <person name="Quecine M.C."/>
            <person name="Pachon D.M.R."/>
            <person name="Bonatelli M.L."/>
            <person name="Correr F.H."/>
            <person name="Franceschini L.M."/>
            <person name="Leite T.F."/>
            <person name="Margarido G.R.A."/>
            <person name="Almeida C.A."/>
            <person name="Ferrarezi J.A."/>
            <person name="Labate C.A."/>
        </authorList>
    </citation>
    <scope>NUCLEOTIDE SEQUENCE</scope>
    <source>
        <strain evidence="11">MF-1</strain>
    </source>
</reference>
<evidence type="ECO:0000256" key="8">
    <source>
        <dbReference type="ARBA" id="ARBA00023274"/>
    </source>
</evidence>
<keyword evidence="12" id="KW-1185">Reference proteome</keyword>
<name>A0A9Q3GNM5_9BASI</name>
<dbReference type="GO" id="GO:0005730">
    <property type="term" value="C:nucleolus"/>
    <property type="evidence" value="ECO:0007669"/>
    <property type="project" value="UniProtKB-SubCell"/>
</dbReference>
<dbReference type="Gene3D" id="1.10.3450.40">
    <property type="entry name" value="Signal recognition particle, SRP68 subunit, RNA-binding domain"/>
    <property type="match status" value="1"/>
</dbReference>
<evidence type="ECO:0000256" key="10">
    <source>
        <dbReference type="SAM" id="MobiDB-lite"/>
    </source>
</evidence>
<dbReference type="GO" id="GO:0006614">
    <property type="term" value="P:SRP-dependent cotranslational protein targeting to membrane"/>
    <property type="evidence" value="ECO:0007669"/>
    <property type="project" value="InterPro"/>
</dbReference>
<keyword evidence="8" id="KW-0687">Ribonucleoprotein</keyword>
<dbReference type="PANTHER" id="PTHR12860">
    <property type="entry name" value="SIGNAL RECOGNITION PARTICLE 68 KDA PROTEIN"/>
    <property type="match status" value="1"/>
</dbReference>
<dbReference type="GO" id="GO:0005786">
    <property type="term" value="C:signal recognition particle, endoplasmic reticulum targeting"/>
    <property type="evidence" value="ECO:0007669"/>
    <property type="project" value="UniProtKB-KW"/>
</dbReference>
<sequence>MASTLNQNTQDLNINNFSFDCLKIVKEERKKFGLRTLEFHKYSNHCGNKLKNLRKKRNKDSSKQKNLSNDETNQIKDANDLNNELLIHLFESERCWTSFRELEYQVKSNLKNKSHNLPRSLSSSENKLKNNSKALSISKLHHHSHRRLLKAIKFSQALIDSFKLHSSTSSDSTRILAQVQVYGLYLKALLDLESARWISALDRLSVCCVILKSLGDLSRGSQTDRAMFNEWIDDLAPLIRYSAYQVNLSALDVEEFSKQRVLNEKELVGPKVVLDSTWTQIYKDLIEPANRLDRRQEVTLRWRDKLIPIRNPDLVEIIMAVSNVDKTLFIDSPTNTNIASVDQLTIDTKNLSRKEKRQKFLEVKNPKLYKKKLDRSSIDFQKTLLIYTEVESSLQNLIQAQNRAQELDPTTITFNQISDGLLTIHAIIRFRLLSTRVQRDLELVESLNKKLSTRQANLARRINNSKNYYERLDALMLKKSSELHNVNNNSIGKPEKMKIEELLCQKRQVKVYPSLIKLYEDIIFNLETIKQLIIIEADLQLSNQIDCKIAFYKANRSYIQSQSYYLIDRFLEAYTLQQHSTLCSRQAKRFWEESRDDEEMIDDDFLTDPNFTFFNFDPQQLIQLESDQLDLQRQIARHWYAHNLRHNSSEAHTDVEKLAQAQLQSLTLGDEDGLKPKQQGIVFDLAFNYLTQFPTKDIHPVTRMEQNIKAVDCPTDPLQDKSAQEPTEKKAGGLWSFLTRRG</sequence>
<accession>A0A9Q3GNM5</accession>
<evidence type="ECO:0000313" key="11">
    <source>
        <dbReference type="EMBL" id="MBW0473440.1"/>
    </source>
</evidence>
<feature type="compositionally biased region" description="Basic and acidic residues" evidence="10">
    <location>
        <begin position="718"/>
        <end position="731"/>
    </location>
</feature>
<dbReference type="OrthoDB" id="10255118at2759"/>
<dbReference type="Proteomes" id="UP000765509">
    <property type="component" value="Unassembled WGS sequence"/>
</dbReference>
<proteinExistence type="inferred from homology"/>
<keyword evidence="6" id="KW-0733">Signal recognition particle</keyword>
<evidence type="ECO:0000256" key="3">
    <source>
        <dbReference type="ARBA" id="ARBA00009352"/>
    </source>
</evidence>
<dbReference type="EMBL" id="AVOT02003411">
    <property type="protein sequence ID" value="MBW0473440.1"/>
    <property type="molecule type" value="Genomic_DNA"/>
</dbReference>
<dbReference type="GO" id="GO:0030942">
    <property type="term" value="F:endoplasmic reticulum signal peptide binding"/>
    <property type="evidence" value="ECO:0007669"/>
    <property type="project" value="InterPro"/>
</dbReference>
<evidence type="ECO:0000256" key="5">
    <source>
        <dbReference type="ARBA" id="ARBA00022884"/>
    </source>
</evidence>
<evidence type="ECO:0000256" key="2">
    <source>
        <dbReference type="ARBA" id="ARBA00004604"/>
    </source>
</evidence>
<keyword evidence="5" id="KW-0694">RNA-binding</keyword>
<dbReference type="Pfam" id="PF16969">
    <property type="entry name" value="SRP68"/>
    <property type="match status" value="2"/>
</dbReference>
<gene>
    <name evidence="11" type="ORF">O181_013155</name>
</gene>
<dbReference type="GO" id="GO:0008312">
    <property type="term" value="F:7S RNA binding"/>
    <property type="evidence" value="ECO:0007669"/>
    <property type="project" value="InterPro"/>
</dbReference>
<dbReference type="GO" id="GO:0005047">
    <property type="term" value="F:signal recognition particle binding"/>
    <property type="evidence" value="ECO:0007669"/>
    <property type="project" value="InterPro"/>
</dbReference>
<dbReference type="InterPro" id="IPR038253">
    <property type="entry name" value="SRP68_N_sf"/>
</dbReference>
<dbReference type="InterPro" id="IPR026258">
    <property type="entry name" value="SRP68"/>
</dbReference>
<evidence type="ECO:0000256" key="4">
    <source>
        <dbReference type="ARBA" id="ARBA00022490"/>
    </source>
</evidence>
<dbReference type="AlphaFoldDB" id="A0A9Q3GNM5"/>
<evidence type="ECO:0000256" key="1">
    <source>
        <dbReference type="ARBA" id="ARBA00004496"/>
    </source>
</evidence>
<evidence type="ECO:0000313" key="12">
    <source>
        <dbReference type="Proteomes" id="UP000765509"/>
    </source>
</evidence>
<evidence type="ECO:0000256" key="9">
    <source>
        <dbReference type="ARBA" id="ARBA00029498"/>
    </source>
</evidence>
<dbReference type="PANTHER" id="PTHR12860:SF0">
    <property type="entry name" value="SIGNAL RECOGNITION PARTICLE SUBUNIT SRP68"/>
    <property type="match status" value="1"/>
</dbReference>